<reference evidence="1" key="1">
    <citation type="submission" date="2021-05" db="EMBL/GenBank/DDBJ databases">
        <authorList>
            <person name="Alioto T."/>
            <person name="Alioto T."/>
            <person name="Gomez Garrido J."/>
        </authorList>
    </citation>
    <scope>NUCLEOTIDE SEQUENCE</scope>
</reference>
<dbReference type="Pfam" id="PF13678">
    <property type="entry name" value="Peptidase_M85"/>
    <property type="match status" value="1"/>
</dbReference>
<protein>
    <submittedName>
        <fullName evidence="1">Uncharacterized protein</fullName>
    </submittedName>
</protein>
<dbReference type="EMBL" id="HBUF01216796">
    <property type="protein sequence ID" value="CAG6667570.1"/>
    <property type="molecule type" value="Transcribed_RNA"/>
</dbReference>
<accession>A0A8D8SCZ9</accession>
<dbReference type="AlphaFoldDB" id="A0A8D8SCZ9"/>
<proteinExistence type="predicted"/>
<name>A0A8D8SCZ9_9HEMI</name>
<dbReference type="InterPro" id="IPR025208">
    <property type="entry name" value="Peptidase_M85"/>
</dbReference>
<organism evidence="1">
    <name type="scientific">Cacopsylla melanoneura</name>
    <dbReference type="NCBI Taxonomy" id="428564"/>
    <lineage>
        <taxon>Eukaryota</taxon>
        <taxon>Metazoa</taxon>
        <taxon>Ecdysozoa</taxon>
        <taxon>Arthropoda</taxon>
        <taxon>Hexapoda</taxon>
        <taxon>Insecta</taxon>
        <taxon>Pterygota</taxon>
        <taxon>Neoptera</taxon>
        <taxon>Paraneoptera</taxon>
        <taxon>Hemiptera</taxon>
        <taxon>Sternorrhyncha</taxon>
        <taxon>Psylloidea</taxon>
        <taxon>Psyllidae</taxon>
        <taxon>Psyllinae</taxon>
        <taxon>Cacopsylla</taxon>
    </lineage>
</organism>
<evidence type="ECO:0000313" key="1">
    <source>
        <dbReference type="EMBL" id="CAG6667570.1"/>
    </source>
</evidence>
<sequence length="631" mass="72739">MEENVESYQSEFIQVLSQSETSLLNVDSYVALVFSIGLLFRRSETFRSVVNQGVSRGNGISNIRFETRCELIAEHFPHGPFETLTEQVNYIRQLTPHTIRHWQAYDAQLQFRPHSRRLKNVNYINIVPISIRSVEEENYYHWLHTLIHELGHYLIGNEHPMHKKTTPGELEDMTNRIVSEVLQSQASNSTSNTQWESSNQSVTFNLRMMQSVVNNANDPQRLISRLGDLAYPSEKRNADSTLYEINHPRRNDRPWTNEEIEEADEIFRHTLSHFVNFKSVDVLPALNRSKRSLSAVLPQFVNRRQSKWDKFYTSPLTYSSQGRSFLYLHEEFGHGWFISELFPNGTLSKSATDKGDWTYKYSSVIPFKIDGRTFFYGYTRKALRNSYEWTAWCIRELLPNGKMGNQTDKGPAALNNGILVIPRDTHNSAMFAFSLNGKTFLLQENASHEWKIRELLPGGIMGEVTQTGTIPLKCDVLFPYYVDGRVFAYGQNKINGFWCIIELLPGGKMGEHTDYYATTSYYYYIQFPFVFEGRNFLYRSNTDEQDDWVIHELLPNGKMGQQITKGVWGGNCDSQIPYTVGGKVFFYMQDSKDNKWYINEVEQTMTMTATAAPTTATPTATPTATHCSTEL</sequence>